<sequence>MVVMSTFHQQGEHLLVVGLHPVSAHGPQLGVAALLQSFVFGQEEAQPGAGGGGRVLTRQQEANQHPRDLVIVQGSSVPDECVLPEAGQRQPAGQQPGLVAEASVQVGVELRHVLVQHAADLLPVEAAAGRQDDELGQGLKQLHQELHNKASLSGSDEHE</sequence>
<comment type="caution">
    <text evidence="1">The sequence shown here is derived from an EMBL/GenBank/DDBJ whole genome shotgun (WGS) entry which is preliminary data.</text>
</comment>
<gene>
    <name evidence="1" type="ORF">EYF80_042415</name>
</gene>
<name>A0A4Z2G4C8_9TELE</name>
<reference evidence="1 2" key="1">
    <citation type="submission" date="2019-03" db="EMBL/GenBank/DDBJ databases">
        <title>First draft genome of Liparis tanakae, snailfish: a comprehensive survey of snailfish specific genes.</title>
        <authorList>
            <person name="Kim W."/>
            <person name="Song I."/>
            <person name="Jeong J.-H."/>
            <person name="Kim D."/>
            <person name="Kim S."/>
            <person name="Ryu S."/>
            <person name="Song J.Y."/>
            <person name="Lee S.K."/>
        </authorList>
    </citation>
    <scope>NUCLEOTIDE SEQUENCE [LARGE SCALE GENOMIC DNA]</scope>
    <source>
        <tissue evidence="1">Muscle</tissue>
    </source>
</reference>
<dbReference type="Proteomes" id="UP000314294">
    <property type="component" value="Unassembled WGS sequence"/>
</dbReference>
<accession>A0A4Z2G4C8</accession>
<evidence type="ECO:0000313" key="2">
    <source>
        <dbReference type="Proteomes" id="UP000314294"/>
    </source>
</evidence>
<evidence type="ECO:0000313" key="1">
    <source>
        <dbReference type="EMBL" id="TNN47412.1"/>
    </source>
</evidence>
<protein>
    <submittedName>
        <fullName evidence="1">Uncharacterized protein</fullName>
    </submittedName>
</protein>
<keyword evidence="2" id="KW-1185">Reference proteome</keyword>
<proteinExistence type="predicted"/>
<organism evidence="1 2">
    <name type="scientific">Liparis tanakae</name>
    <name type="common">Tanaka's snailfish</name>
    <dbReference type="NCBI Taxonomy" id="230148"/>
    <lineage>
        <taxon>Eukaryota</taxon>
        <taxon>Metazoa</taxon>
        <taxon>Chordata</taxon>
        <taxon>Craniata</taxon>
        <taxon>Vertebrata</taxon>
        <taxon>Euteleostomi</taxon>
        <taxon>Actinopterygii</taxon>
        <taxon>Neopterygii</taxon>
        <taxon>Teleostei</taxon>
        <taxon>Neoteleostei</taxon>
        <taxon>Acanthomorphata</taxon>
        <taxon>Eupercaria</taxon>
        <taxon>Perciformes</taxon>
        <taxon>Cottioidei</taxon>
        <taxon>Cottales</taxon>
        <taxon>Liparidae</taxon>
        <taxon>Liparis</taxon>
    </lineage>
</organism>
<dbReference type="AlphaFoldDB" id="A0A4Z2G4C8"/>
<dbReference type="EMBL" id="SRLO01000744">
    <property type="protein sequence ID" value="TNN47412.1"/>
    <property type="molecule type" value="Genomic_DNA"/>
</dbReference>